<comment type="caution">
    <text evidence="12">The sequence shown here is derived from an EMBL/GenBank/DDBJ whole genome shotgun (WGS) entry which is preliminary data.</text>
</comment>
<dbReference type="Gene3D" id="3.90.640.10">
    <property type="entry name" value="Actin, Chain A, domain 4"/>
    <property type="match status" value="1"/>
</dbReference>
<feature type="region of interest" description="Disordered" evidence="10">
    <location>
        <begin position="817"/>
        <end position="837"/>
    </location>
</feature>
<keyword evidence="3" id="KW-0479">Metal-binding</keyword>
<dbReference type="PRINTS" id="PR00301">
    <property type="entry name" value="HEATSHOCK70"/>
</dbReference>
<evidence type="ECO:0000313" key="12">
    <source>
        <dbReference type="EMBL" id="GAA4944855.1"/>
    </source>
</evidence>
<dbReference type="EMBL" id="BAABHS010000001">
    <property type="protein sequence ID" value="GAA4944855.1"/>
    <property type="molecule type" value="Genomic_DNA"/>
</dbReference>
<feature type="domain" description="RanBP2-type" evidence="11">
    <location>
        <begin position="451"/>
        <end position="470"/>
    </location>
</feature>
<protein>
    <recommendedName>
        <fullName evidence="11">RanBP2-type domain-containing protein</fullName>
    </recommendedName>
</protein>
<evidence type="ECO:0000259" key="11">
    <source>
        <dbReference type="PROSITE" id="PS01358"/>
    </source>
</evidence>
<evidence type="ECO:0000256" key="6">
    <source>
        <dbReference type="ARBA" id="ARBA00022833"/>
    </source>
</evidence>
<reference evidence="13" key="1">
    <citation type="journal article" date="2019" name="Int. J. Syst. Evol. Microbiol.">
        <title>The Global Catalogue of Microorganisms (GCM) 10K type strain sequencing project: providing services to taxonomists for standard genome sequencing and annotation.</title>
        <authorList>
            <consortium name="The Broad Institute Genomics Platform"/>
            <consortium name="The Broad Institute Genome Sequencing Center for Infectious Disease"/>
            <person name="Wu L."/>
            <person name="Ma J."/>
        </authorList>
    </citation>
    <scope>NUCLEOTIDE SEQUENCE [LARGE SCALE GENOMIC DNA]</scope>
    <source>
        <strain evidence="13">JCM 17986</strain>
    </source>
</reference>
<keyword evidence="4" id="KW-0547">Nucleotide-binding</keyword>
<dbReference type="InterPro" id="IPR013126">
    <property type="entry name" value="Hsp_70_fam"/>
</dbReference>
<name>A0ABP9GIU7_9ACTN</name>
<gene>
    <name evidence="12" type="ORF">GCM10023205_00570</name>
</gene>
<evidence type="ECO:0000256" key="3">
    <source>
        <dbReference type="ARBA" id="ARBA00022723"/>
    </source>
</evidence>
<keyword evidence="2" id="KW-0597">Phosphoprotein</keyword>
<keyword evidence="6" id="KW-0862">Zinc</keyword>
<dbReference type="Proteomes" id="UP001500466">
    <property type="component" value="Unassembled WGS sequence"/>
</dbReference>
<comment type="similarity">
    <text evidence="1">Belongs to the heat shock protein 70 family.</text>
</comment>
<proteinExistence type="inferred from homology"/>
<evidence type="ECO:0000256" key="5">
    <source>
        <dbReference type="ARBA" id="ARBA00022771"/>
    </source>
</evidence>
<dbReference type="PANTHER" id="PTHR19375">
    <property type="entry name" value="HEAT SHOCK PROTEIN 70KDA"/>
    <property type="match status" value="1"/>
</dbReference>
<keyword evidence="9" id="KW-0143">Chaperone</keyword>
<keyword evidence="8" id="KW-0346">Stress response</keyword>
<keyword evidence="13" id="KW-1185">Reference proteome</keyword>
<sequence>MQRTLGIDLGTTNSVMAYLSRGEPKILLNRQNRDSTPSAVALGKRGDLLVGAPARGRGAEAIVSVKRFMGRRFDDAEVQAALDRVAYDLGRSPDGDVQVRLGGRDYSPIEVSALILRRLKLDAELRTHEEFNRAVITVPAYFGERQVAATREAGRLAGFQVLKIINEPTAAAIAFGLTADAGDEPRTILVYDLGGGTFDISILLLVQGMIDVIGIRGDNLLGGDDFDDLLRRRLSEAAAAEHGVDLADDVSAQVRLRSAAEEAKVALSDQLATDIVLPALGREAISLDTEVSREEFEALVGPAIDRTVDLVRQALADAHLDVASVDQVLLVGGSTAIPMVEQRLTAVFGAGRIRKDVNPMQCVAVGAAIQTALLAHIECPSCGLSNALQDEACACGASLVGSPKVDCATCFLPVDATAAACGKCGTAVADSPASPTASAGSSGVEPTAELWACDRCGKANAPEAKACSVCGATAADAGLRCPSCSRINPTGVDDCVGCGAAMPISNPQDITPKDLGVELDDGRMSVVIPKGTTYPTSSPVSRDFRTAGGGSTRLEVSVYEGTHDIAELNELCGHVNVQLPPDLPNGTPLTVSFGLSGDRTITVSVHVKAPGMQPHTVQLQRFGRLDPAKRSEISEVREGVVGFLDTWDREMTERERSQLLASVQQLEGILLEGPGSEPVDREIRRTREQLAAVREIRGVSAQLSVTLALAGKFLTAEQNVSLASYREQLKATRERGDWIAGLATAEQARSALAALPQVISMIVDCRAFAGQGDLSPGLTMRVNQLMSRLDDAVEADDTMALDAALKELPERWSEVMTELAEDRRGPAGPVKPTDRGN</sequence>
<keyword evidence="5" id="KW-0863">Zinc-finger</keyword>
<keyword evidence="7" id="KW-0067">ATP-binding</keyword>
<dbReference type="InterPro" id="IPR029047">
    <property type="entry name" value="HSP70_peptide-bd_sf"/>
</dbReference>
<evidence type="ECO:0000256" key="4">
    <source>
        <dbReference type="ARBA" id="ARBA00022741"/>
    </source>
</evidence>
<evidence type="ECO:0000313" key="13">
    <source>
        <dbReference type="Proteomes" id="UP001500466"/>
    </source>
</evidence>
<evidence type="ECO:0000256" key="9">
    <source>
        <dbReference type="ARBA" id="ARBA00023186"/>
    </source>
</evidence>
<dbReference type="PROSITE" id="PS00297">
    <property type="entry name" value="HSP70_1"/>
    <property type="match status" value="1"/>
</dbReference>
<dbReference type="InterPro" id="IPR001876">
    <property type="entry name" value="Znf_RanBP2"/>
</dbReference>
<dbReference type="InterPro" id="IPR018181">
    <property type="entry name" value="Heat_shock_70_CS"/>
</dbReference>
<evidence type="ECO:0000256" key="8">
    <source>
        <dbReference type="ARBA" id="ARBA00023016"/>
    </source>
</evidence>
<dbReference type="SUPFAM" id="SSF53067">
    <property type="entry name" value="Actin-like ATPase domain"/>
    <property type="match status" value="2"/>
</dbReference>
<accession>A0ABP9GIU7</accession>
<dbReference type="Gene3D" id="2.60.34.10">
    <property type="entry name" value="Substrate Binding Domain Of DNAk, Chain A, domain 1"/>
    <property type="match status" value="1"/>
</dbReference>
<dbReference type="RefSeq" id="WP_345673141.1">
    <property type="nucleotide sequence ID" value="NZ_BAABHS010000001.1"/>
</dbReference>
<dbReference type="SMART" id="SM00547">
    <property type="entry name" value="ZnF_RBZ"/>
    <property type="match status" value="3"/>
</dbReference>
<dbReference type="PROSITE" id="PS01036">
    <property type="entry name" value="HSP70_3"/>
    <property type="match status" value="1"/>
</dbReference>
<organism evidence="12 13">
    <name type="scientific">Yinghuangia aomiensis</name>
    <dbReference type="NCBI Taxonomy" id="676205"/>
    <lineage>
        <taxon>Bacteria</taxon>
        <taxon>Bacillati</taxon>
        <taxon>Actinomycetota</taxon>
        <taxon>Actinomycetes</taxon>
        <taxon>Kitasatosporales</taxon>
        <taxon>Streptomycetaceae</taxon>
        <taxon>Yinghuangia</taxon>
    </lineage>
</organism>
<dbReference type="PROSITE" id="PS00329">
    <property type="entry name" value="HSP70_2"/>
    <property type="match status" value="1"/>
</dbReference>
<dbReference type="InterPro" id="IPR043129">
    <property type="entry name" value="ATPase_NBD"/>
</dbReference>
<evidence type="ECO:0000256" key="7">
    <source>
        <dbReference type="ARBA" id="ARBA00022840"/>
    </source>
</evidence>
<dbReference type="Pfam" id="PF00012">
    <property type="entry name" value="HSP70"/>
    <property type="match status" value="2"/>
</dbReference>
<dbReference type="Gene3D" id="3.30.420.40">
    <property type="match status" value="2"/>
</dbReference>
<dbReference type="SUPFAM" id="SSF100920">
    <property type="entry name" value="Heat shock protein 70kD (HSP70), peptide-binding domain"/>
    <property type="match status" value="1"/>
</dbReference>
<dbReference type="PROSITE" id="PS01358">
    <property type="entry name" value="ZF_RANBP2_1"/>
    <property type="match status" value="1"/>
</dbReference>
<evidence type="ECO:0000256" key="1">
    <source>
        <dbReference type="ARBA" id="ARBA00007381"/>
    </source>
</evidence>
<evidence type="ECO:0000256" key="10">
    <source>
        <dbReference type="SAM" id="MobiDB-lite"/>
    </source>
</evidence>
<evidence type="ECO:0000256" key="2">
    <source>
        <dbReference type="ARBA" id="ARBA00022553"/>
    </source>
</evidence>